<evidence type="ECO:0000259" key="4">
    <source>
        <dbReference type="SMART" id="SM00646"/>
    </source>
</evidence>
<dbReference type="Pfam" id="PF01520">
    <property type="entry name" value="Amidase_3"/>
    <property type="match status" value="1"/>
</dbReference>
<keyword evidence="6" id="KW-1185">Reference proteome</keyword>
<dbReference type="EC" id="3.5.1.28" evidence="2"/>
<dbReference type="GO" id="GO:0009253">
    <property type="term" value="P:peptidoglycan catabolic process"/>
    <property type="evidence" value="ECO:0007669"/>
    <property type="project" value="InterPro"/>
</dbReference>
<dbReference type="InterPro" id="IPR050695">
    <property type="entry name" value="N-acetylmuramoyl_amidase_3"/>
</dbReference>
<dbReference type="OrthoDB" id="9763643at2"/>
<dbReference type="AlphaFoldDB" id="A0A3P3WD32"/>
<comment type="catalytic activity">
    <reaction evidence="1">
        <text>Hydrolyzes the link between N-acetylmuramoyl residues and L-amino acid residues in certain cell-wall glycopeptides.</text>
        <dbReference type="EC" id="3.5.1.28"/>
    </reaction>
</comment>
<dbReference type="PANTHER" id="PTHR30404">
    <property type="entry name" value="N-ACETYLMURAMOYL-L-ALANINE AMIDASE"/>
    <property type="match status" value="1"/>
</dbReference>
<organism evidence="5 6">
    <name type="scientific">Paenimyroides tangerinum</name>
    <dbReference type="NCBI Taxonomy" id="2488728"/>
    <lineage>
        <taxon>Bacteria</taxon>
        <taxon>Pseudomonadati</taxon>
        <taxon>Bacteroidota</taxon>
        <taxon>Flavobacteriia</taxon>
        <taxon>Flavobacteriales</taxon>
        <taxon>Flavobacteriaceae</taxon>
        <taxon>Paenimyroides</taxon>
    </lineage>
</organism>
<gene>
    <name evidence="5" type="ORF">EG240_05910</name>
</gene>
<name>A0A3P3WD32_9FLAO</name>
<dbReference type="Proteomes" id="UP000275719">
    <property type="component" value="Unassembled WGS sequence"/>
</dbReference>
<accession>A0A3P3WD32</accession>
<dbReference type="RefSeq" id="WP_125018450.1">
    <property type="nucleotide sequence ID" value="NZ_RQVQ01000010.1"/>
</dbReference>
<dbReference type="GO" id="GO:0008745">
    <property type="term" value="F:N-acetylmuramoyl-L-alanine amidase activity"/>
    <property type="evidence" value="ECO:0007669"/>
    <property type="project" value="UniProtKB-EC"/>
</dbReference>
<dbReference type="EMBL" id="RQVQ01000010">
    <property type="protein sequence ID" value="RRJ91539.1"/>
    <property type="molecule type" value="Genomic_DNA"/>
</dbReference>
<dbReference type="PANTHER" id="PTHR30404:SF0">
    <property type="entry name" value="N-ACETYLMURAMOYL-L-ALANINE AMIDASE AMIC"/>
    <property type="match status" value="1"/>
</dbReference>
<dbReference type="SMART" id="SM00646">
    <property type="entry name" value="Ami_3"/>
    <property type="match status" value="1"/>
</dbReference>
<reference evidence="5 6" key="1">
    <citation type="submission" date="2018-11" db="EMBL/GenBank/DDBJ databases">
        <title>Flavobacterium sp. nov., YIM 102701-2 draft genome.</title>
        <authorList>
            <person name="Li G."/>
            <person name="Jiang Y."/>
        </authorList>
    </citation>
    <scope>NUCLEOTIDE SEQUENCE [LARGE SCALE GENOMIC DNA]</scope>
    <source>
        <strain evidence="5 6">YIM 102701-2</strain>
    </source>
</reference>
<dbReference type="SUPFAM" id="SSF53187">
    <property type="entry name" value="Zn-dependent exopeptidases"/>
    <property type="match status" value="1"/>
</dbReference>
<dbReference type="GO" id="GO:0030288">
    <property type="term" value="C:outer membrane-bounded periplasmic space"/>
    <property type="evidence" value="ECO:0007669"/>
    <property type="project" value="TreeGrafter"/>
</dbReference>
<dbReference type="CDD" id="cd02696">
    <property type="entry name" value="MurNAc-LAA"/>
    <property type="match status" value="1"/>
</dbReference>
<evidence type="ECO:0000256" key="1">
    <source>
        <dbReference type="ARBA" id="ARBA00001561"/>
    </source>
</evidence>
<comment type="caution">
    <text evidence="5">The sequence shown here is derived from an EMBL/GenBank/DDBJ whole genome shotgun (WGS) entry which is preliminary data.</text>
</comment>
<sequence>MMKNRLILLDNGHGEETVGKRSPVLQDGSQLFEYEFNRDIVKRITKTLDKEKIEYVVLVPELKDISLAERVKRANAHHAECGKHTCLISVHANAGGGTGFEVFTSVDQTKSDEFAQIMFDCFKEEFPEQKMRSDRLDGDDDKESNFYILKNTNCPAMLTESFFMDNLQDLKILMSENGRSRIARAHVNAIKKIVKL</sequence>
<dbReference type="InterPro" id="IPR002508">
    <property type="entry name" value="MurNAc-LAA_cat"/>
</dbReference>
<protein>
    <recommendedName>
        <fullName evidence="2">N-acetylmuramoyl-L-alanine amidase</fullName>
        <ecNumber evidence="2">3.5.1.28</ecNumber>
    </recommendedName>
</protein>
<proteinExistence type="predicted"/>
<evidence type="ECO:0000313" key="5">
    <source>
        <dbReference type="EMBL" id="RRJ91539.1"/>
    </source>
</evidence>
<evidence type="ECO:0000256" key="2">
    <source>
        <dbReference type="ARBA" id="ARBA00011901"/>
    </source>
</evidence>
<feature type="domain" description="MurNAc-LAA" evidence="4">
    <location>
        <begin position="71"/>
        <end position="191"/>
    </location>
</feature>
<dbReference type="Gene3D" id="3.40.630.40">
    <property type="entry name" value="Zn-dependent exopeptidases"/>
    <property type="match status" value="1"/>
</dbReference>
<keyword evidence="3" id="KW-0378">Hydrolase</keyword>
<evidence type="ECO:0000313" key="6">
    <source>
        <dbReference type="Proteomes" id="UP000275719"/>
    </source>
</evidence>
<evidence type="ECO:0000256" key="3">
    <source>
        <dbReference type="ARBA" id="ARBA00022801"/>
    </source>
</evidence>